<protein>
    <submittedName>
        <fullName evidence="1">Uncharacterized protein</fullName>
    </submittedName>
</protein>
<sequence>MAGRQKELNETLEQSWGKGEPILYWLIPPSALRICQGPMDSPPVARVEWKFHIQSKWQDFLVGKDNGSATRTRYQGSQSSIEYINATDYDIAFDIRINDMENQWDITDDWYAIEGDWLEMFNQWVYKDDKGPSDAVFQRRQEKMRELRPTFHFGTLGLGFFLTTNLLNPGAKVIEIDKQVGMRVPGDLLLVGKVVQAADPTSPS</sequence>
<comment type="caution">
    <text evidence="1">The sequence shown here is derived from an EMBL/GenBank/DDBJ whole genome shotgun (WGS) entry which is preliminary data.</text>
</comment>
<accession>A0A146FZY9</accession>
<name>A0A146FZY9_ASPKA</name>
<organism evidence="1 2">
    <name type="scientific">Aspergillus kawachii</name>
    <name type="common">White koji mold</name>
    <name type="synonym">Aspergillus awamori var. kawachi</name>
    <dbReference type="NCBI Taxonomy" id="1069201"/>
    <lineage>
        <taxon>Eukaryota</taxon>
        <taxon>Fungi</taxon>
        <taxon>Dikarya</taxon>
        <taxon>Ascomycota</taxon>
        <taxon>Pezizomycotina</taxon>
        <taxon>Eurotiomycetes</taxon>
        <taxon>Eurotiomycetidae</taxon>
        <taxon>Eurotiales</taxon>
        <taxon>Aspergillaceae</taxon>
        <taxon>Aspergillus</taxon>
        <taxon>Aspergillus subgen. Circumdati</taxon>
    </lineage>
</organism>
<reference evidence="2" key="2">
    <citation type="submission" date="2016-02" db="EMBL/GenBank/DDBJ databases">
        <title>Genome sequencing of Aspergillus luchuensis NBRC 4314.</title>
        <authorList>
            <person name="Yamada O."/>
        </authorList>
    </citation>
    <scope>NUCLEOTIDE SEQUENCE [LARGE SCALE GENOMIC DNA]</scope>
    <source>
        <strain evidence="2">RIB 2604</strain>
    </source>
</reference>
<evidence type="ECO:0000313" key="1">
    <source>
        <dbReference type="EMBL" id="GAT30462.1"/>
    </source>
</evidence>
<evidence type="ECO:0000313" key="2">
    <source>
        <dbReference type="Proteomes" id="UP000075230"/>
    </source>
</evidence>
<dbReference type="AlphaFoldDB" id="A0A146FZY9"/>
<gene>
    <name evidence="1" type="ORF">RIB2604_03500170</name>
</gene>
<dbReference type="Proteomes" id="UP000075230">
    <property type="component" value="Unassembled WGS sequence"/>
</dbReference>
<dbReference type="EMBL" id="BCWF01000034">
    <property type="protein sequence ID" value="GAT30462.1"/>
    <property type="molecule type" value="Genomic_DNA"/>
</dbReference>
<reference evidence="1 2" key="1">
    <citation type="journal article" date="2016" name="DNA Res.">
        <title>Genome sequence of Aspergillus luchuensis NBRC 4314.</title>
        <authorList>
            <person name="Yamada O."/>
            <person name="Machida M."/>
            <person name="Hosoyama A."/>
            <person name="Goto M."/>
            <person name="Takahashi T."/>
            <person name="Futagami T."/>
            <person name="Yamagata Y."/>
            <person name="Takeuchi M."/>
            <person name="Kobayashi T."/>
            <person name="Koike H."/>
            <person name="Abe K."/>
            <person name="Asai K."/>
            <person name="Arita M."/>
            <person name="Fujita N."/>
            <person name="Fukuda K."/>
            <person name="Higa K."/>
            <person name="Horikawa H."/>
            <person name="Ishikawa T."/>
            <person name="Jinno K."/>
            <person name="Kato Y."/>
            <person name="Kirimura K."/>
            <person name="Mizutani O."/>
            <person name="Nakasone K."/>
            <person name="Sano M."/>
            <person name="Shiraishi Y."/>
            <person name="Tsukahara M."/>
            <person name="Gomi K."/>
        </authorList>
    </citation>
    <scope>NUCLEOTIDE SEQUENCE [LARGE SCALE GENOMIC DNA]</scope>
    <source>
        <strain evidence="1 2">RIB 2604</strain>
    </source>
</reference>
<proteinExistence type="predicted"/>